<feature type="domain" description="Anti-sigma factor RsgI-like middle" evidence="2">
    <location>
        <begin position="85"/>
        <end position="192"/>
    </location>
</feature>
<feature type="non-terminal residue" evidence="3">
    <location>
        <position position="212"/>
    </location>
</feature>
<evidence type="ECO:0000313" key="3">
    <source>
        <dbReference type="EMBL" id="HIX51468.1"/>
    </source>
</evidence>
<reference evidence="3" key="2">
    <citation type="submission" date="2021-04" db="EMBL/GenBank/DDBJ databases">
        <authorList>
            <person name="Gilroy R."/>
        </authorList>
    </citation>
    <scope>NUCLEOTIDE SEQUENCE</scope>
    <source>
        <strain evidence="3">ChiGjej4B4-12881</strain>
    </source>
</reference>
<evidence type="ECO:0000313" key="4">
    <source>
        <dbReference type="Proteomes" id="UP000886780"/>
    </source>
</evidence>
<dbReference type="Pfam" id="PF23750">
    <property type="entry name" value="RsgI_M"/>
    <property type="match status" value="1"/>
</dbReference>
<name>A0A9D1W2T4_9FIRM</name>
<protein>
    <recommendedName>
        <fullName evidence="2">Anti-sigma factor RsgI-like middle domain-containing protein</fullName>
    </recommendedName>
</protein>
<dbReference type="Proteomes" id="UP000886780">
    <property type="component" value="Unassembled WGS sequence"/>
</dbReference>
<proteinExistence type="predicted"/>
<gene>
    <name evidence="3" type="ORF">IAA28_01530</name>
</gene>
<dbReference type="AlphaFoldDB" id="A0A9D1W2T4"/>
<organism evidence="3 4">
    <name type="scientific">Candidatus Lachnoclostridium stercoripullorum</name>
    <dbReference type="NCBI Taxonomy" id="2838635"/>
    <lineage>
        <taxon>Bacteria</taxon>
        <taxon>Bacillati</taxon>
        <taxon>Bacillota</taxon>
        <taxon>Clostridia</taxon>
        <taxon>Lachnospirales</taxon>
        <taxon>Lachnospiraceae</taxon>
    </lineage>
</organism>
<feature type="transmembrane region" description="Helical" evidence="1">
    <location>
        <begin position="59"/>
        <end position="80"/>
    </location>
</feature>
<dbReference type="EMBL" id="DXEU01000025">
    <property type="protein sequence ID" value="HIX51468.1"/>
    <property type="molecule type" value="Genomic_DNA"/>
</dbReference>
<reference evidence="3" key="1">
    <citation type="journal article" date="2021" name="PeerJ">
        <title>Extensive microbial diversity within the chicken gut microbiome revealed by metagenomics and culture.</title>
        <authorList>
            <person name="Gilroy R."/>
            <person name="Ravi A."/>
            <person name="Getino M."/>
            <person name="Pursley I."/>
            <person name="Horton D.L."/>
            <person name="Alikhan N.F."/>
            <person name="Baker D."/>
            <person name="Gharbi K."/>
            <person name="Hall N."/>
            <person name="Watson M."/>
            <person name="Adriaenssens E.M."/>
            <person name="Foster-Nyarko E."/>
            <person name="Jarju S."/>
            <person name="Secka A."/>
            <person name="Antonio M."/>
            <person name="Oren A."/>
            <person name="Chaudhuri R.R."/>
            <person name="La Ragione R."/>
            <person name="Hildebrand F."/>
            <person name="Pallen M.J."/>
        </authorList>
    </citation>
    <scope>NUCLEOTIDE SEQUENCE</scope>
    <source>
        <strain evidence="3">ChiGjej4B4-12881</strain>
    </source>
</reference>
<accession>A0A9D1W2T4</accession>
<dbReference type="InterPro" id="IPR055431">
    <property type="entry name" value="RsgI_M"/>
</dbReference>
<comment type="caution">
    <text evidence="3">The sequence shown here is derived from an EMBL/GenBank/DDBJ whole genome shotgun (WGS) entry which is preliminary data.</text>
</comment>
<sequence length="212" mass="23688">MRYMVVECHLSYAVVLSEDGRFLKVANLHYEIGQVVSHVVEMRQPERQPESGRRVPVRWITSMAAAAACLTLVAVAALRVGSLPYGTIYMEINPDVRIDVDRKDRVVGLEGMNCDGEALVEDYSYRRKDLELVVDELVDRAIGMDYLHEGGEITLSFDGDDSQWVESRSEALPEQLAEYLDQKLTVTITVKNNTGVTAYLPEPAAQAPPETQ</sequence>
<keyword evidence="1" id="KW-0472">Membrane</keyword>
<keyword evidence="1" id="KW-1133">Transmembrane helix</keyword>
<evidence type="ECO:0000256" key="1">
    <source>
        <dbReference type="SAM" id="Phobius"/>
    </source>
</evidence>
<evidence type="ECO:0000259" key="2">
    <source>
        <dbReference type="Pfam" id="PF23750"/>
    </source>
</evidence>
<keyword evidence="1" id="KW-0812">Transmembrane</keyword>